<evidence type="ECO:0000259" key="8">
    <source>
        <dbReference type="Pfam" id="PF13186"/>
    </source>
</evidence>
<dbReference type="NCBIfam" id="TIGR04085">
    <property type="entry name" value="rSAM_more_4Fe4S"/>
    <property type="match status" value="1"/>
</dbReference>
<name>A0A9X3EET3_9GAMM</name>
<feature type="domain" description="4Fe4S-binding SPASM" evidence="8">
    <location>
        <begin position="386"/>
        <end position="444"/>
    </location>
</feature>
<dbReference type="CDD" id="cd01335">
    <property type="entry name" value="Radical_SAM"/>
    <property type="match status" value="1"/>
</dbReference>
<evidence type="ECO:0000256" key="5">
    <source>
        <dbReference type="ARBA" id="ARBA00023014"/>
    </source>
</evidence>
<dbReference type="SUPFAM" id="SSF102114">
    <property type="entry name" value="Radical SAM enzymes"/>
    <property type="match status" value="1"/>
</dbReference>
<evidence type="ECO:0000313" key="9">
    <source>
        <dbReference type="EMBL" id="MCY0965906.1"/>
    </source>
</evidence>
<dbReference type="EMBL" id="JAPNOA010000029">
    <property type="protein sequence ID" value="MCY0965906.1"/>
    <property type="molecule type" value="Genomic_DNA"/>
</dbReference>
<evidence type="ECO:0000256" key="2">
    <source>
        <dbReference type="ARBA" id="ARBA00022691"/>
    </source>
</evidence>
<keyword evidence="3" id="KW-0479">Metal-binding</keyword>
<reference evidence="9" key="1">
    <citation type="submission" date="2022-11" db="EMBL/GenBank/DDBJ databases">
        <title>Parathalassolutuus dongxingensis gen. nov., sp. nov., a novel member of family Oceanospirillaceae isolated from a coastal shrimp pond in Guangxi, China.</title>
        <authorList>
            <person name="Chen H."/>
        </authorList>
    </citation>
    <scope>NUCLEOTIDE SEQUENCE</scope>
    <source>
        <strain evidence="9">G-43</strain>
    </source>
</reference>
<dbReference type="InterPro" id="IPR058240">
    <property type="entry name" value="rSAM_sf"/>
</dbReference>
<dbReference type="InterPro" id="IPR007197">
    <property type="entry name" value="rSAM"/>
</dbReference>
<feature type="domain" description="Radical SAM core" evidence="7">
    <location>
        <begin position="106"/>
        <end position="295"/>
    </location>
</feature>
<dbReference type="InterPro" id="IPR023885">
    <property type="entry name" value="4Fe4S-binding_SPASM_dom"/>
</dbReference>
<dbReference type="Pfam" id="PF04055">
    <property type="entry name" value="Radical_SAM"/>
    <property type="match status" value="1"/>
</dbReference>
<evidence type="ECO:0000256" key="6">
    <source>
        <dbReference type="ARBA" id="ARBA00023601"/>
    </source>
</evidence>
<dbReference type="PANTHER" id="PTHR43273">
    <property type="entry name" value="ANAEROBIC SULFATASE-MATURATING ENZYME HOMOLOG ASLB-RELATED"/>
    <property type="match status" value="1"/>
</dbReference>
<sequence length="499" mass="55804">MVTAVETKKFSLSKNTIQQRVGGRTATYHRLLGGLFFLDDAGQEVLQSFKKNKTVPEHVLQGQANTREEELIQQLIARRILVENSSPQPKKATPPIDKKVNIIQLILANACNFGCTYCFEGVQGKEMSVDDEITKVEESRIIAKDSIKVNIEDSMYASKERFEHQYSPKNRSMKPEDGVAYVESALKVARSEGIREVMVQFFGGEPMLNWRTIKAVLERFGRGEKDDMIIHYSTVTNGSLITDEVSKTFSEYEVAVCVSVDSPNSPSRPLKNGDDSMPVVMQGLRKLQQYNNRVALNSALTSATWDDFNEGIVDLAVDVGAKEIGVVVDFAPTFYSEYGADNIVDRLWNVVQYGRKNGVVLTGYWHQIFQVMLGFDTVSYRGFKNCSAKGAQFSIEPNGSVFACKAGSTLLGDIRDETKILNEQPYLDHAMLRQENPEYCRGCEIEGFCGGLCLGPLEKKYGSINTVDESACDFYRGITRKHIEAIQPYEIATFDLKPA</sequence>
<gene>
    <name evidence="9" type="ORF">OUO13_11965</name>
</gene>
<evidence type="ECO:0000256" key="4">
    <source>
        <dbReference type="ARBA" id="ARBA00023004"/>
    </source>
</evidence>
<comment type="caution">
    <text evidence="9">The sequence shown here is derived from an EMBL/GenBank/DDBJ whole genome shotgun (WGS) entry which is preliminary data.</text>
</comment>
<keyword evidence="4" id="KW-0408">Iron</keyword>
<comment type="cofactor">
    <cofactor evidence="1">
        <name>[4Fe-4S] cluster</name>
        <dbReference type="ChEBI" id="CHEBI:49883"/>
    </cofactor>
</comment>
<evidence type="ECO:0000259" key="7">
    <source>
        <dbReference type="Pfam" id="PF04055"/>
    </source>
</evidence>
<accession>A0A9X3EET3</accession>
<dbReference type="SFLD" id="SFLDG01067">
    <property type="entry name" value="SPASM/twitch_domain_containing"/>
    <property type="match status" value="1"/>
</dbReference>
<dbReference type="SFLD" id="SFLDS00029">
    <property type="entry name" value="Radical_SAM"/>
    <property type="match status" value="1"/>
</dbReference>
<dbReference type="Pfam" id="PF13186">
    <property type="entry name" value="SPASM"/>
    <property type="match status" value="1"/>
</dbReference>
<organism evidence="9 10">
    <name type="scientific">Parathalassolituus penaei</name>
    <dbReference type="NCBI Taxonomy" id="2997323"/>
    <lineage>
        <taxon>Bacteria</taxon>
        <taxon>Pseudomonadati</taxon>
        <taxon>Pseudomonadota</taxon>
        <taxon>Gammaproteobacteria</taxon>
        <taxon>Oceanospirillales</taxon>
        <taxon>Oceanospirillaceae</taxon>
        <taxon>Parathalassolituus</taxon>
    </lineage>
</organism>
<keyword evidence="10" id="KW-1185">Reference proteome</keyword>
<evidence type="ECO:0000313" key="10">
    <source>
        <dbReference type="Proteomes" id="UP001150830"/>
    </source>
</evidence>
<keyword evidence="2" id="KW-0949">S-adenosyl-L-methionine</keyword>
<dbReference type="GO" id="GO:0051536">
    <property type="term" value="F:iron-sulfur cluster binding"/>
    <property type="evidence" value="ECO:0007669"/>
    <property type="project" value="UniProtKB-KW"/>
</dbReference>
<keyword evidence="5" id="KW-0411">Iron-sulfur</keyword>
<dbReference type="InterPro" id="IPR013785">
    <property type="entry name" value="Aldolase_TIM"/>
</dbReference>
<dbReference type="PANTHER" id="PTHR43273:SF3">
    <property type="entry name" value="ANAEROBIC SULFATASE-MATURATING ENZYME HOMOLOG ASLB-RELATED"/>
    <property type="match status" value="1"/>
</dbReference>
<dbReference type="GO" id="GO:0016491">
    <property type="term" value="F:oxidoreductase activity"/>
    <property type="evidence" value="ECO:0007669"/>
    <property type="project" value="InterPro"/>
</dbReference>
<dbReference type="InterPro" id="IPR023867">
    <property type="entry name" value="Sulphatase_maturase_rSAM"/>
</dbReference>
<dbReference type="AlphaFoldDB" id="A0A9X3EET3"/>
<protein>
    <submittedName>
        <fullName evidence="9">Radical SAM protein</fullName>
    </submittedName>
</protein>
<proteinExistence type="inferred from homology"/>
<dbReference type="Gene3D" id="3.20.20.70">
    <property type="entry name" value="Aldolase class I"/>
    <property type="match status" value="1"/>
</dbReference>
<evidence type="ECO:0000256" key="3">
    <source>
        <dbReference type="ARBA" id="ARBA00022723"/>
    </source>
</evidence>
<evidence type="ECO:0000256" key="1">
    <source>
        <dbReference type="ARBA" id="ARBA00001966"/>
    </source>
</evidence>
<comment type="similarity">
    <text evidence="6">Belongs to the radical SAM superfamily. Anaerobic sulfatase-maturating enzyme family.</text>
</comment>
<dbReference type="RefSeq" id="WP_283174117.1">
    <property type="nucleotide sequence ID" value="NZ_JAPNOA010000029.1"/>
</dbReference>
<dbReference type="GO" id="GO:0046872">
    <property type="term" value="F:metal ion binding"/>
    <property type="evidence" value="ECO:0007669"/>
    <property type="project" value="UniProtKB-KW"/>
</dbReference>
<dbReference type="Proteomes" id="UP001150830">
    <property type="component" value="Unassembled WGS sequence"/>
</dbReference>